<accession>A0ACD4NNA7</accession>
<evidence type="ECO:0000313" key="2">
    <source>
        <dbReference type="Proteomes" id="UP001163223"/>
    </source>
</evidence>
<organism evidence="1 2">
    <name type="scientific">Antarcticirhabdus aurantiaca</name>
    <dbReference type="NCBI Taxonomy" id="2606717"/>
    <lineage>
        <taxon>Bacteria</taxon>
        <taxon>Pseudomonadati</taxon>
        <taxon>Pseudomonadota</taxon>
        <taxon>Alphaproteobacteria</taxon>
        <taxon>Hyphomicrobiales</taxon>
        <taxon>Aurantimonadaceae</taxon>
        <taxon>Antarcticirhabdus</taxon>
    </lineage>
</organism>
<sequence>MANTDGAASLDDLRIFLAVCEAGGFRKAARSLGLSVSTVSETVTRLEARLGVPLLGRTTRSVMPTEVGRQLAGRVAPVLSEARAALDEAASSQAAVRGRLRLNVPAAVMLDILPPLIDRYMAAHPQVRVEIVVEDRLVDITAADCDAGIRYGEHLEQDMIAIPIGPRRQETALAASPAYLERRGAPAHPRELLGHDCIRIRLSGAALPPWEFERGGEVLLVDPPAVLTIGSAGAMAAIAHAIAGRGVLYMFRNWIDPHLRSGALVPLLPDWWQRYDGPRLYFSRRLMPKPLRAFVDIVAQGRGAAGSALPL</sequence>
<protein>
    <submittedName>
        <fullName evidence="1">LysR family transcriptional regulator</fullName>
    </submittedName>
</protein>
<name>A0ACD4NNA7_9HYPH</name>
<dbReference type="EMBL" id="CP113520">
    <property type="protein sequence ID" value="WAJ28171.1"/>
    <property type="molecule type" value="Genomic_DNA"/>
</dbReference>
<reference evidence="1" key="1">
    <citation type="submission" date="2022-11" db="EMBL/GenBank/DDBJ databases">
        <title>beta-Carotene-producing bacterium, Jeongeuplla avenae sp. nov., alleviates the salt stress of Arabidopsis seedlings.</title>
        <authorList>
            <person name="Jiang L."/>
            <person name="Lee J."/>
        </authorList>
    </citation>
    <scope>NUCLEOTIDE SEQUENCE</scope>
    <source>
        <strain evidence="1">DY_R2A_6</strain>
    </source>
</reference>
<evidence type="ECO:0000313" key="1">
    <source>
        <dbReference type="EMBL" id="WAJ28171.1"/>
    </source>
</evidence>
<gene>
    <name evidence="1" type="ORF">OXU80_25665</name>
</gene>
<proteinExistence type="predicted"/>
<keyword evidence="2" id="KW-1185">Reference proteome</keyword>
<dbReference type="Proteomes" id="UP001163223">
    <property type="component" value="Chromosome"/>
</dbReference>